<dbReference type="CDD" id="cd02440">
    <property type="entry name" value="AdoMet_MTases"/>
    <property type="match status" value="1"/>
</dbReference>
<proteinExistence type="predicted"/>
<gene>
    <name evidence="5" type="ORF">GCM10023167_08120</name>
</gene>
<dbReference type="SUPFAM" id="SSF53335">
    <property type="entry name" value="S-adenosyl-L-methionine-dependent methyltransferases"/>
    <property type="match status" value="1"/>
</dbReference>
<keyword evidence="1 5" id="KW-0489">Methyltransferase</keyword>
<comment type="caution">
    <text evidence="5">The sequence shown here is derived from an EMBL/GenBank/DDBJ whole genome shotgun (WGS) entry which is preliminary data.</text>
</comment>
<evidence type="ECO:0000313" key="5">
    <source>
        <dbReference type="EMBL" id="GAA4385851.1"/>
    </source>
</evidence>
<evidence type="ECO:0000256" key="3">
    <source>
        <dbReference type="ARBA" id="ARBA00022691"/>
    </source>
</evidence>
<dbReference type="EMBL" id="BAABGL010000003">
    <property type="protein sequence ID" value="GAA4385851.1"/>
    <property type="molecule type" value="Genomic_DNA"/>
</dbReference>
<reference evidence="6" key="1">
    <citation type="journal article" date="2019" name="Int. J. Syst. Evol. Microbiol.">
        <title>The Global Catalogue of Microorganisms (GCM) 10K type strain sequencing project: providing services to taxonomists for standard genome sequencing and annotation.</title>
        <authorList>
            <consortium name="The Broad Institute Genomics Platform"/>
            <consortium name="The Broad Institute Genome Sequencing Center for Infectious Disease"/>
            <person name="Wu L."/>
            <person name="Ma J."/>
        </authorList>
    </citation>
    <scope>NUCLEOTIDE SEQUENCE [LARGE SCALE GENOMIC DNA]</scope>
    <source>
        <strain evidence="6">JCM 17808</strain>
    </source>
</reference>
<accession>A0ABP8J6X9</accession>
<dbReference type="InterPro" id="IPR013217">
    <property type="entry name" value="Methyltransf_12"/>
</dbReference>
<keyword evidence="3" id="KW-0949">S-adenosyl-L-methionine</keyword>
<sequence>MSYTHRWDEMRERDPEHSARYVQRWRDLAAQGLDLDGEARFVDALAERGSRILDAGCGTGRVGGYLAERGHEVVGVDLDDYLIAEAQETYPGADWYVGDLARFDFAALDEGRDMRDLGAHASTDLLGRPEAAPESDRPGFDVIVSAGNVMTFLDQTSRSAVMGNLAGALRPDGRLVCGFGAGRGYDFDDFDADLAAAGLTLIQRFSTWTLRPFTDPGDFLVAIATPGR</sequence>
<name>A0ABP8J6X9_9MICO</name>
<dbReference type="PANTHER" id="PTHR43464">
    <property type="entry name" value="METHYLTRANSFERASE"/>
    <property type="match status" value="1"/>
</dbReference>
<dbReference type="Pfam" id="PF08242">
    <property type="entry name" value="Methyltransf_12"/>
    <property type="match status" value="1"/>
</dbReference>
<dbReference type="RefSeq" id="WP_345030051.1">
    <property type="nucleotide sequence ID" value="NZ_BAABGL010000003.1"/>
</dbReference>
<evidence type="ECO:0000259" key="4">
    <source>
        <dbReference type="Pfam" id="PF08242"/>
    </source>
</evidence>
<dbReference type="Proteomes" id="UP001500642">
    <property type="component" value="Unassembled WGS sequence"/>
</dbReference>
<dbReference type="GO" id="GO:0008168">
    <property type="term" value="F:methyltransferase activity"/>
    <property type="evidence" value="ECO:0007669"/>
    <property type="project" value="UniProtKB-KW"/>
</dbReference>
<dbReference type="InterPro" id="IPR029063">
    <property type="entry name" value="SAM-dependent_MTases_sf"/>
</dbReference>
<feature type="domain" description="Methyltransferase type 12" evidence="4">
    <location>
        <begin position="53"/>
        <end position="175"/>
    </location>
</feature>
<keyword evidence="6" id="KW-1185">Reference proteome</keyword>
<dbReference type="GO" id="GO:0032259">
    <property type="term" value="P:methylation"/>
    <property type="evidence" value="ECO:0007669"/>
    <property type="project" value="UniProtKB-KW"/>
</dbReference>
<evidence type="ECO:0000256" key="2">
    <source>
        <dbReference type="ARBA" id="ARBA00022679"/>
    </source>
</evidence>
<evidence type="ECO:0000313" key="6">
    <source>
        <dbReference type="Proteomes" id="UP001500642"/>
    </source>
</evidence>
<dbReference type="Gene3D" id="3.40.50.150">
    <property type="entry name" value="Vaccinia Virus protein VP39"/>
    <property type="match status" value="1"/>
</dbReference>
<evidence type="ECO:0000256" key="1">
    <source>
        <dbReference type="ARBA" id="ARBA00022603"/>
    </source>
</evidence>
<keyword evidence="2" id="KW-0808">Transferase</keyword>
<dbReference type="PANTHER" id="PTHR43464:SF19">
    <property type="entry name" value="UBIQUINONE BIOSYNTHESIS O-METHYLTRANSFERASE, MITOCHONDRIAL"/>
    <property type="match status" value="1"/>
</dbReference>
<protein>
    <submittedName>
        <fullName evidence="5">Class I SAM-dependent methyltransferase</fullName>
    </submittedName>
</protein>
<organism evidence="5 6">
    <name type="scientific">Brevibacterium pityocampae</name>
    <dbReference type="NCBI Taxonomy" id="506594"/>
    <lineage>
        <taxon>Bacteria</taxon>
        <taxon>Bacillati</taxon>
        <taxon>Actinomycetota</taxon>
        <taxon>Actinomycetes</taxon>
        <taxon>Micrococcales</taxon>
        <taxon>Brevibacteriaceae</taxon>
        <taxon>Brevibacterium</taxon>
    </lineage>
</organism>